<feature type="compositionally biased region" description="Polar residues" evidence="2">
    <location>
        <begin position="454"/>
        <end position="480"/>
    </location>
</feature>
<evidence type="ECO:0000313" key="3">
    <source>
        <dbReference type="EMBL" id="WZN62510.1"/>
    </source>
</evidence>
<keyword evidence="4" id="KW-1185">Reference proteome</keyword>
<proteinExistence type="predicted"/>
<dbReference type="EMBL" id="CP151506">
    <property type="protein sequence ID" value="WZN62510.1"/>
    <property type="molecule type" value="Genomic_DNA"/>
</dbReference>
<evidence type="ECO:0000256" key="1">
    <source>
        <dbReference type="SAM" id="Coils"/>
    </source>
</evidence>
<evidence type="ECO:0000256" key="2">
    <source>
        <dbReference type="SAM" id="MobiDB-lite"/>
    </source>
</evidence>
<feature type="region of interest" description="Disordered" evidence="2">
    <location>
        <begin position="362"/>
        <end position="485"/>
    </location>
</feature>
<protein>
    <submittedName>
        <fullName evidence="3">Uncharacterized protein</fullName>
    </submittedName>
</protein>
<organism evidence="3 4">
    <name type="scientific">Chloropicon roscoffensis</name>
    <dbReference type="NCBI Taxonomy" id="1461544"/>
    <lineage>
        <taxon>Eukaryota</taxon>
        <taxon>Viridiplantae</taxon>
        <taxon>Chlorophyta</taxon>
        <taxon>Chloropicophyceae</taxon>
        <taxon>Chloropicales</taxon>
        <taxon>Chloropicaceae</taxon>
        <taxon>Chloropicon</taxon>
    </lineage>
</organism>
<feature type="compositionally biased region" description="Acidic residues" evidence="2">
    <location>
        <begin position="405"/>
        <end position="420"/>
    </location>
</feature>
<dbReference type="AlphaFoldDB" id="A0AAX4PAE3"/>
<name>A0AAX4PAE3_9CHLO</name>
<feature type="region of interest" description="Disordered" evidence="2">
    <location>
        <begin position="556"/>
        <end position="584"/>
    </location>
</feature>
<feature type="coiled-coil region" evidence="1">
    <location>
        <begin position="284"/>
        <end position="358"/>
    </location>
</feature>
<gene>
    <name evidence="3" type="ORF">HKI87_06g40470</name>
</gene>
<reference evidence="3 4" key="1">
    <citation type="submission" date="2024-03" db="EMBL/GenBank/DDBJ databases">
        <title>Complete genome sequence of the green alga Chloropicon roscoffensis RCC1871.</title>
        <authorList>
            <person name="Lemieux C."/>
            <person name="Pombert J.-F."/>
            <person name="Otis C."/>
            <person name="Turmel M."/>
        </authorList>
    </citation>
    <scope>NUCLEOTIDE SEQUENCE [LARGE SCALE GENOMIC DNA]</scope>
    <source>
        <strain evidence="3 4">RCC1871</strain>
    </source>
</reference>
<feature type="compositionally biased region" description="Basic and acidic residues" evidence="2">
    <location>
        <begin position="573"/>
        <end position="584"/>
    </location>
</feature>
<accession>A0AAX4PAE3</accession>
<evidence type="ECO:0000313" key="4">
    <source>
        <dbReference type="Proteomes" id="UP001472866"/>
    </source>
</evidence>
<keyword evidence="1" id="KW-0175">Coiled coil</keyword>
<feature type="compositionally biased region" description="Acidic residues" evidence="2">
    <location>
        <begin position="428"/>
        <end position="448"/>
    </location>
</feature>
<sequence>MEMVAQVGVEDEKSLVDLVNMDAESELKALAPHAEDHDMHVIVQHREWNAKGVSGNLAEGSLVCFSNEEGLPLKVVRHPSGKFWELVPTSVCLAGCSSEREDDPVHFLSPECVFTVCKKDDERSFGFRSWAAEGRLLQQTRNTREKPRVTNYNFGGWETWRLVGNALQNAAFKTDLSAWNVSECRVQVASMMTDRELRRKHEVREIRQALLMTEEKREEAEDQYKHALGTCQAQMEMAARQHDELRARLAENLATNECLSTEVLEHREIQKRSQATVRRLTQDTDSLKQRERTLRDRLEHLEETRSVERSRAKDKLRRQKEKYADERRKLRGEMTARIIELEEENEDLRKALDSIASKISQFSAKNSPAVAPRPAHSAEEGEVVEEEGRTPVDGSVSSISLEDFGAMDDEDFPSLEEDYPIDPTLASDEPEAQEIQDEEVEGLEEVDLGEASPEPQSTLQMLGLENSESSDIFAEESSTPADGDQAAKEEEVIEEVQEPEQEQVVVAQEESPAAQVIVEEGLGALQQAGGPVKAKAMAAAEALGKSVDLPYQNARTMGGGKRVSALPPSLVEGEDRGEFGDNKFESEDWWNSFTMQASIH</sequence>
<dbReference type="Proteomes" id="UP001472866">
    <property type="component" value="Chromosome 06"/>
</dbReference>